<dbReference type="Gene3D" id="3.30.2010.10">
    <property type="entry name" value="Metalloproteases ('zincins'), catalytic domain"/>
    <property type="match status" value="1"/>
</dbReference>
<dbReference type="Pfam" id="PF01863">
    <property type="entry name" value="YgjP-like"/>
    <property type="match status" value="1"/>
</dbReference>
<dbReference type="RefSeq" id="WP_109838212.1">
    <property type="nucleotide sequence ID" value="NZ_QGKM01000039.1"/>
</dbReference>
<protein>
    <recommendedName>
        <fullName evidence="1">YgjP-like metallopeptidase domain-containing protein</fullName>
    </recommendedName>
</protein>
<dbReference type="PANTHER" id="PTHR30399:SF1">
    <property type="entry name" value="UTP PYROPHOSPHATASE"/>
    <property type="match status" value="1"/>
</dbReference>
<proteinExistence type="predicted"/>
<organism evidence="2 3">
    <name type="scientific">Leucothrix pacifica</name>
    <dbReference type="NCBI Taxonomy" id="1247513"/>
    <lineage>
        <taxon>Bacteria</taxon>
        <taxon>Pseudomonadati</taxon>
        <taxon>Pseudomonadota</taxon>
        <taxon>Gammaproteobacteria</taxon>
        <taxon>Thiotrichales</taxon>
        <taxon>Thiotrichaceae</taxon>
        <taxon>Leucothrix</taxon>
    </lineage>
</organism>
<dbReference type="InterPro" id="IPR053136">
    <property type="entry name" value="UTP_pyrophosphatase-like"/>
</dbReference>
<feature type="domain" description="YgjP-like metallopeptidase" evidence="1">
    <location>
        <begin position="24"/>
        <end position="232"/>
    </location>
</feature>
<dbReference type="InterPro" id="IPR002725">
    <property type="entry name" value="YgjP-like_metallopeptidase"/>
</dbReference>
<dbReference type="EMBL" id="QGKM01000039">
    <property type="protein sequence ID" value="PWQ96089.1"/>
    <property type="molecule type" value="Genomic_DNA"/>
</dbReference>
<evidence type="ECO:0000313" key="2">
    <source>
        <dbReference type="EMBL" id="PWQ96089.1"/>
    </source>
</evidence>
<evidence type="ECO:0000259" key="1">
    <source>
        <dbReference type="Pfam" id="PF01863"/>
    </source>
</evidence>
<reference evidence="2 3" key="1">
    <citation type="submission" date="2018-05" db="EMBL/GenBank/DDBJ databases">
        <title>Leucothrix arctica sp. nov., isolated from Arctic seawater.</title>
        <authorList>
            <person name="Choi A."/>
            <person name="Baek K."/>
        </authorList>
    </citation>
    <scope>NUCLEOTIDE SEQUENCE [LARGE SCALE GENOMIC DNA]</scope>
    <source>
        <strain evidence="2 3">JCM 18388</strain>
    </source>
</reference>
<dbReference type="Proteomes" id="UP000245539">
    <property type="component" value="Unassembled WGS sequence"/>
</dbReference>
<dbReference type="AlphaFoldDB" id="A0A317CCH5"/>
<accession>A0A317CCH5</accession>
<name>A0A317CCH5_9GAMM</name>
<dbReference type="CDD" id="cd07344">
    <property type="entry name" value="M48_yhfN_like"/>
    <property type="match status" value="1"/>
</dbReference>
<comment type="caution">
    <text evidence="2">The sequence shown here is derived from an EMBL/GenBank/DDBJ whole genome shotgun (WGS) entry which is preliminary data.</text>
</comment>
<dbReference type="OrthoDB" id="9811177at2"/>
<keyword evidence="3" id="KW-1185">Reference proteome</keyword>
<gene>
    <name evidence="2" type="ORF">DKW60_13640</name>
</gene>
<dbReference type="PANTHER" id="PTHR30399">
    <property type="entry name" value="UNCHARACTERIZED PROTEIN YGJP"/>
    <property type="match status" value="1"/>
</dbReference>
<sequence>MADAWVQLADQQYPYQFVRSKRAKYLRLKLSRTGELTVVVPQSVSLKQASEFADSQAAWLERKLPEIKQSEIASYSKPLTLDLQYVGEIWTLKYLPNDAAKSIEVKPDSSLLQLTCSGAVDDKALLSKAIGLWLKPKAEAVIPQRLSFLAETHGFHYRRVTIRGQKTRWGSCSSQKNINLNYKLLFLPEEVVDYVLVHELCHTIEMNHSKRFWELVADCDPHYKAHDKALNNFARSIPI</sequence>
<evidence type="ECO:0000313" key="3">
    <source>
        <dbReference type="Proteomes" id="UP000245539"/>
    </source>
</evidence>